<organism evidence="3 4">
    <name type="scientific">Bacteroides nordii</name>
    <dbReference type="NCBI Taxonomy" id="291645"/>
    <lineage>
        <taxon>Bacteria</taxon>
        <taxon>Pseudomonadati</taxon>
        <taxon>Bacteroidota</taxon>
        <taxon>Bacteroidia</taxon>
        <taxon>Bacteroidales</taxon>
        <taxon>Bacteroidaceae</taxon>
        <taxon>Bacteroides</taxon>
    </lineage>
</organism>
<sequence length="736" mass="81644">MKKIKNWFFKTCPRSGRIVGINKKNVVLKICFPLMGLTALIWFLIRVVPKPSRIAYPCQQVAAPLAFSFLAFFSSTLVGWGAWKKFLQLRNSRHFYKGLAVLFAGVLLSGTFYIMSVDNSLFGQAVGKQIDNGSDMGTFTPTDKPNAPMGVARGIHPGRVAWAHDPQAAVWDGKHGLYSDADNNSQTRVCDMMEGVIISLTHQKTIDRAWDELFRTFNKKKGKGATGYKEGEKIAIKVNLNDNGGSNIIDATPQSVYALLHQLVDIMNVPQHCITVYDAQRRGISAIYTYLQPVYPDVVYQNWGGFVPDVIRYSSEITDPGAMSLARAAYEADYMINMALMKRHSRPTDNWKDSAGQTGITATGKNHFGSIGNVSPLHLSIRDWSKFRGMGTYNSIVDLMAHERLGGNTLVYIVDAMYVNPIHNGRAVRFKRAPFNDGWTSSFLASNDQVAIESVVLDFIRSEMPVVANADNFMHEAANIGNPPSGIRYEGRAQKSLGVHEHWNNPDDRMYSRNLKTGKGIELYRVPLDAERPAIEYFYSDRISKIEDQSVTLYWKTSNGEEVLLNGEAVAANDSCVVKPETSLMYELAVKKGGTVQAVQKLVVRSFTDVRCYDVKEAQTEGSAIVEAGSFAEFRGEKGSSKGALTWQIDVPATGEYYLLFSYSGGSPVPSYLYLNNQLVSENIGYLATSGSKKGEFAFPVTLTAGKNSMKLEHLGKRSNRIYSVTVAREKKPTIP</sequence>
<evidence type="ECO:0000259" key="2">
    <source>
        <dbReference type="Pfam" id="PF04015"/>
    </source>
</evidence>
<dbReference type="EMBL" id="QSGO01000007">
    <property type="protein sequence ID" value="RHB35078.1"/>
    <property type="molecule type" value="Genomic_DNA"/>
</dbReference>
<dbReference type="AlphaFoldDB" id="A0A413VN82"/>
<comment type="caution">
    <text evidence="3">The sequence shown here is derived from an EMBL/GenBank/DDBJ whole genome shotgun (WGS) entry which is preliminary data.</text>
</comment>
<dbReference type="Gene3D" id="2.60.120.260">
    <property type="entry name" value="Galactose-binding domain-like"/>
    <property type="match status" value="1"/>
</dbReference>
<dbReference type="InterPro" id="IPR007160">
    <property type="entry name" value="DUF362"/>
</dbReference>
<dbReference type="Proteomes" id="UP000284379">
    <property type="component" value="Unassembled WGS sequence"/>
</dbReference>
<protein>
    <submittedName>
        <fullName evidence="3">DUF362 domain-containing protein</fullName>
    </submittedName>
</protein>
<evidence type="ECO:0000313" key="4">
    <source>
        <dbReference type="Proteomes" id="UP000284379"/>
    </source>
</evidence>
<feature type="transmembrane region" description="Helical" evidence="1">
    <location>
        <begin position="65"/>
        <end position="83"/>
    </location>
</feature>
<reference evidence="3 4" key="1">
    <citation type="submission" date="2018-08" db="EMBL/GenBank/DDBJ databases">
        <title>A genome reference for cultivated species of the human gut microbiota.</title>
        <authorList>
            <person name="Zou Y."/>
            <person name="Xue W."/>
            <person name="Luo G."/>
        </authorList>
    </citation>
    <scope>NUCLEOTIDE SEQUENCE [LARGE SCALE GENOMIC DNA]</scope>
    <source>
        <strain evidence="3 4">AM40-30BH</strain>
    </source>
</reference>
<proteinExistence type="predicted"/>
<keyword evidence="1" id="KW-1133">Transmembrane helix</keyword>
<evidence type="ECO:0000313" key="3">
    <source>
        <dbReference type="EMBL" id="RHB35078.1"/>
    </source>
</evidence>
<evidence type="ECO:0000256" key="1">
    <source>
        <dbReference type="SAM" id="Phobius"/>
    </source>
</evidence>
<accession>A0A413VN82</accession>
<dbReference type="RefSeq" id="WP_007485829.1">
    <property type="nucleotide sequence ID" value="NZ_CABJFV010000007.1"/>
</dbReference>
<feature type="transmembrane region" description="Helical" evidence="1">
    <location>
        <begin position="95"/>
        <end position="115"/>
    </location>
</feature>
<name>A0A413VN82_9BACE</name>
<feature type="transmembrane region" description="Helical" evidence="1">
    <location>
        <begin position="26"/>
        <end position="45"/>
    </location>
</feature>
<keyword evidence="1" id="KW-0472">Membrane</keyword>
<keyword evidence="1" id="KW-0812">Transmembrane</keyword>
<feature type="domain" description="DUF362" evidence="2">
    <location>
        <begin position="234"/>
        <end position="457"/>
    </location>
</feature>
<dbReference type="Pfam" id="PF04015">
    <property type="entry name" value="DUF362"/>
    <property type="match status" value="1"/>
</dbReference>
<gene>
    <name evidence="3" type="ORF">DW888_11585</name>
</gene>